<dbReference type="Pfam" id="PF13715">
    <property type="entry name" value="CarbopepD_reg_2"/>
    <property type="match status" value="1"/>
</dbReference>
<feature type="domain" description="TonB-dependent receptor-like beta-barrel" evidence="10">
    <location>
        <begin position="505"/>
        <end position="1106"/>
    </location>
</feature>
<proteinExistence type="inferred from homology"/>
<name>A0ABS0ECT6_9FLAO</name>
<evidence type="ECO:0000256" key="1">
    <source>
        <dbReference type="ARBA" id="ARBA00004571"/>
    </source>
</evidence>
<evidence type="ECO:0000256" key="4">
    <source>
        <dbReference type="ARBA" id="ARBA00022692"/>
    </source>
</evidence>
<keyword evidence="5 9" id="KW-0798">TonB box</keyword>
<evidence type="ECO:0000256" key="5">
    <source>
        <dbReference type="ARBA" id="ARBA00023077"/>
    </source>
</evidence>
<dbReference type="Pfam" id="PF00593">
    <property type="entry name" value="TonB_dep_Rec_b-barrel"/>
    <property type="match status" value="1"/>
</dbReference>
<keyword evidence="6 8" id="KW-0472">Membrane</keyword>
<dbReference type="Gene3D" id="2.60.40.1120">
    <property type="entry name" value="Carboxypeptidase-like, regulatory domain"/>
    <property type="match status" value="1"/>
</dbReference>
<dbReference type="InterPro" id="IPR023996">
    <property type="entry name" value="TonB-dep_OMP_SusC/RagA"/>
</dbReference>
<evidence type="ECO:0000256" key="6">
    <source>
        <dbReference type="ARBA" id="ARBA00023136"/>
    </source>
</evidence>
<dbReference type="Gene3D" id="3.55.50.30">
    <property type="match status" value="1"/>
</dbReference>
<dbReference type="EMBL" id="JADOET010000001">
    <property type="protein sequence ID" value="MBF8148268.1"/>
    <property type="molecule type" value="Genomic_DNA"/>
</dbReference>
<feature type="domain" description="TonB-dependent receptor plug" evidence="11">
    <location>
        <begin position="225"/>
        <end position="357"/>
    </location>
</feature>
<dbReference type="InterPro" id="IPR012910">
    <property type="entry name" value="Plug_dom"/>
</dbReference>
<evidence type="ECO:0000313" key="13">
    <source>
        <dbReference type="Proteomes" id="UP000611215"/>
    </source>
</evidence>
<keyword evidence="2 8" id="KW-0813">Transport</keyword>
<keyword evidence="12" id="KW-0675">Receptor</keyword>
<evidence type="ECO:0000256" key="3">
    <source>
        <dbReference type="ARBA" id="ARBA00022452"/>
    </source>
</evidence>
<sequence>MQKNIIEIGKMLYLPKLSLKMKLTSILLFFTLLQIHATSNSQNVKISLDCNEMKLESILSQIEKKTDFKFLYEKTILDNDKLLNISTKNEKLSRVLKTIFDNTDIDYRIVKKQIVLRRGQGNPIQLNRSAAQSQITGTVRDKNGTLLPGATVLEKGTDNGVITDLDGNYSLNISQSPVTIVVSFVGYETKEIEAKNGDVINIVLQESITGLEEAVIIGYGKVKRESLTGSVGTVDMKNITSQAPTVNLDNALQGQIAGVNVTSSSGQPGAAARIRIRGTTSLLGSNQPLYVIDGIPVAPNSNIPSGGSEGNNLGSELNQEGISTPIGNINASDIESISVLKDASAAAIYGSRAANGVIIINTRQGTFSSKTKFQLNISTSTQSGQTLDVLNASQFRNVLTTAVGNGTRDDAFTRSVLDGSYFGDANTNWEDELSPGAPISSNYNLNVRGGSEKSRYSMTLGINTQDGVYENTGFNRYNFSTNLDTKINDNWTIGSKINLSSSDQDAVDGGLTQLIYDFRPDVPVFDTDGNYSFSPQYTQENPVARSKALNNNKTFLLLGSIYTEIKLAEGLNFKTLFSLNYNDGNQKSFYPEFTFVGGWDRNLGNGDGYAQESRSRSTSTLFQNTLSYDKLIGKHNISAVIGASFEKNKSSNVKVWGEGFFNEVLTNITSATVFSDGSSYETYSGLASYFGRVNYDFDDKYLLTLSARVDGSSKFAKDNQYAFFPAAAAAWRLSNEEFLMNVDFIDELKLRASIGTTGQQDFGDYAWRTLFEGEDYGPDPSVIITQLGNDKLKWERTEQIDFGLDFTFFKGRFSGGIGYYSKETKDALFTSITPGNTGYNRIIANIGNTQNSGVELELKGDVITSKNFNWNVSFNISKNENKLTKISDDFRDEDGFLTGFPGGGRLKEGSPIGLIYGYVAEGLFQDQDAIDALNASSPSGVYQNIQTAPGDLKFKDLTGPDGVPDGIITNLDQTVIGDTQPDFFGGFNNTFQYKGFALSTFFTFSVGNDIEAFGLARGTNFGSTFIGENKETSVLNAWTPDNRNTNIPRSVYFDPNNNDRTSSHYVYDASYIRLKTLSFSYTFSKKDIETLNFLDTMSIFFSAQNLFTITDYPGADPEASNLFNNDISSGRDNNRFPISKVFTMGLNIAF</sequence>
<comment type="similarity">
    <text evidence="8 9">Belongs to the TonB-dependent receptor family.</text>
</comment>
<dbReference type="InterPro" id="IPR000531">
    <property type="entry name" value="Beta-barrel_TonB"/>
</dbReference>
<evidence type="ECO:0000256" key="7">
    <source>
        <dbReference type="ARBA" id="ARBA00023237"/>
    </source>
</evidence>
<keyword evidence="4 8" id="KW-0812">Transmembrane</keyword>
<dbReference type="InterPro" id="IPR039426">
    <property type="entry name" value="TonB-dep_rcpt-like"/>
</dbReference>
<reference evidence="12 13" key="1">
    <citation type="submission" date="2020-11" db="EMBL/GenBank/DDBJ databases">
        <title>Winogradskyella marina sp. nov., isolated from marine sediment.</title>
        <authorList>
            <person name="Bo J."/>
            <person name="Wang S."/>
            <person name="Song X."/>
            <person name="Du Z."/>
        </authorList>
    </citation>
    <scope>NUCLEOTIDE SEQUENCE [LARGE SCALE GENOMIC DNA]</scope>
    <source>
        <strain evidence="12 13">F6397</strain>
    </source>
</reference>
<dbReference type="Pfam" id="PF07715">
    <property type="entry name" value="Plug"/>
    <property type="match status" value="1"/>
</dbReference>
<dbReference type="Gene3D" id="2.40.170.20">
    <property type="entry name" value="TonB-dependent receptor, beta-barrel domain"/>
    <property type="match status" value="1"/>
</dbReference>
<evidence type="ECO:0000259" key="10">
    <source>
        <dbReference type="Pfam" id="PF00593"/>
    </source>
</evidence>
<dbReference type="SUPFAM" id="SSF56935">
    <property type="entry name" value="Porins"/>
    <property type="match status" value="1"/>
</dbReference>
<dbReference type="Proteomes" id="UP000611215">
    <property type="component" value="Unassembled WGS sequence"/>
</dbReference>
<dbReference type="Gene3D" id="2.170.130.10">
    <property type="entry name" value="TonB-dependent receptor, plug domain"/>
    <property type="match status" value="1"/>
</dbReference>
<accession>A0ABS0ECT6</accession>
<evidence type="ECO:0000256" key="9">
    <source>
        <dbReference type="RuleBase" id="RU003357"/>
    </source>
</evidence>
<evidence type="ECO:0000256" key="8">
    <source>
        <dbReference type="PROSITE-ProRule" id="PRU01360"/>
    </source>
</evidence>
<evidence type="ECO:0000259" key="11">
    <source>
        <dbReference type="Pfam" id="PF07715"/>
    </source>
</evidence>
<comment type="subcellular location">
    <subcellularLocation>
        <location evidence="1 8">Cell outer membrane</location>
        <topology evidence="1 8">Multi-pass membrane protein</topology>
    </subcellularLocation>
</comment>
<comment type="caution">
    <text evidence="12">The sequence shown here is derived from an EMBL/GenBank/DDBJ whole genome shotgun (WGS) entry which is preliminary data.</text>
</comment>
<dbReference type="InterPro" id="IPR023997">
    <property type="entry name" value="TonB-dep_OMP_SusC/RagA_CS"/>
</dbReference>
<dbReference type="SUPFAM" id="SSF49464">
    <property type="entry name" value="Carboxypeptidase regulatory domain-like"/>
    <property type="match status" value="1"/>
</dbReference>
<dbReference type="NCBIfam" id="TIGR04057">
    <property type="entry name" value="SusC_RagA_signa"/>
    <property type="match status" value="1"/>
</dbReference>
<dbReference type="InterPro" id="IPR036942">
    <property type="entry name" value="Beta-barrel_TonB_sf"/>
</dbReference>
<keyword evidence="7 8" id="KW-0998">Cell outer membrane</keyword>
<organism evidence="12 13">
    <name type="scientific">Winogradskyella marina</name>
    <dbReference type="NCBI Taxonomy" id="2785530"/>
    <lineage>
        <taxon>Bacteria</taxon>
        <taxon>Pseudomonadati</taxon>
        <taxon>Bacteroidota</taxon>
        <taxon>Flavobacteriia</taxon>
        <taxon>Flavobacteriales</taxon>
        <taxon>Flavobacteriaceae</taxon>
        <taxon>Winogradskyella</taxon>
    </lineage>
</organism>
<dbReference type="InterPro" id="IPR008969">
    <property type="entry name" value="CarboxyPept-like_regulatory"/>
</dbReference>
<evidence type="ECO:0000256" key="2">
    <source>
        <dbReference type="ARBA" id="ARBA00022448"/>
    </source>
</evidence>
<protein>
    <submittedName>
        <fullName evidence="12">TonB-dependent receptor</fullName>
    </submittedName>
</protein>
<dbReference type="PROSITE" id="PS52016">
    <property type="entry name" value="TONB_DEPENDENT_REC_3"/>
    <property type="match status" value="1"/>
</dbReference>
<keyword evidence="3 8" id="KW-1134">Transmembrane beta strand</keyword>
<dbReference type="NCBIfam" id="TIGR04056">
    <property type="entry name" value="OMP_RagA_SusC"/>
    <property type="match status" value="1"/>
</dbReference>
<gene>
    <name evidence="12" type="ORF">ITJ86_00060</name>
</gene>
<dbReference type="InterPro" id="IPR037066">
    <property type="entry name" value="Plug_dom_sf"/>
</dbReference>
<keyword evidence="13" id="KW-1185">Reference proteome</keyword>
<evidence type="ECO:0000313" key="12">
    <source>
        <dbReference type="EMBL" id="MBF8148268.1"/>
    </source>
</evidence>